<organism evidence="1 3">
    <name type="scientific">Rotaria magnacalcarata</name>
    <dbReference type="NCBI Taxonomy" id="392030"/>
    <lineage>
        <taxon>Eukaryota</taxon>
        <taxon>Metazoa</taxon>
        <taxon>Spiralia</taxon>
        <taxon>Gnathifera</taxon>
        <taxon>Rotifera</taxon>
        <taxon>Eurotatoria</taxon>
        <taxon>Bdelloidea</taxon>
        <taxon>Philodinida</taxon>
        <taxon>Philodinidae</taxon>
        <taxon>Rotaria</taxon>
    </lineage>
</organism>
<dbReference type="Proteomes" id="UP000681967">
    <property type="component" value="Unassembled WGS sequence"/>
</dbReference>
<feature type="non-terminal residue" evidence="1">
    <location>
        <position position="1"/>
    </location>
</feature>
<comment type="caution">
    <text evidence="1">The sequence shown here is derived from an EMBL/GenBank/DDBJ whole genome shotgun (WGS) entry which is preliminary data.</text>
</comment>
<dbReference type="AlphaFoldDB" id="A0A8S2VRG5"/>
<sequence length="34" mass="4059">MHIEQIRKILGFCPQYDILYDDLSVQEHLELIGK</sequence>
<accession>A0A8S2VRG5</accession>
<evidence type="ECO:0000313" key="1">
    <source>
        <dbReference type="EMBL" id="CAF4398234.1"/>
    </source>
</evidence>
<evidence type="ECO:0000313" key="3">
    <source>
        <dbReference type="Proteomes" id="UP000681967"/>
    </source>
</evidence>
<evidence type="ECO:0000313" key="2">
    <source>
        <dbReference type="EMBL" id="CAF4603874.1"/>
    </source>
</evidence>
<name>A0A8S2VRG5_9BILA</name>
<dbReference type="EMBL" id="CAJOBH010055227">
    <property type="protein sequence ID" value="CAF4398234.1"/>
    <property type="molecule type" value="Genomic_DNA"/>
</dbReference>
<gene>
    <name evidence="1" type="ORF">BYL167_LOCUS31425</name>
    <name evidence="2" type="ORF">BYL167_LOCUS40248</name>
</gene>
<protein>
    <submittedName>
        <fullName evidence="1">Uncharacterized protein</fullName>
    </submittedName>
</protein>
<proteinExistence type="predicted"/>
<dbReference type="EMBL" id="CAJOBH010099072">
    <property type="protein sequence ID" value="CAF4603874.1"/>
    <property type="molecule type" value="Genomic_DNA"/>
</dbReference>
<reference evidence="1" key="1">
    <citation type="submission" date="2021-02" db="EMBL/GenBank/DDBJ databases">
        <authorList>
            <person name="Nowell W R."/>
        </authorList>
    </citation>
    <scope>NUCLEOTIDE SEQUENCE</scope>
</reference>